<dbReference type="PANTHER" id="PTHR48104:SF30">
    <property type="entry name" value="METACASPASE-1"/>
    <property type="match status" value="1"/>
</dbReference>
<feature type="region of interest" description="Disordered" evidence="1">
    <location>
        <begin position="1"/>
        <end position="47"/>
    </location>
</feature>
<proteinExistence type="predicted"/>
<dbReference type="HOGENOM" id="CLU_304183_0_0_10"/>
<dbReference type="PANTHER" id="PTHR48104">
    <property type="entry name" value="METACASPASE-4"/>
    <property type="match status" value="1"/>
</dbReference>
<reference evidence="4" key="1">
    <citation type="journal article" date="2012" name="Stand. Genomic Sci.">
        <title>Permanent draft genome sequence of the gliding predator Saprospira grandis strain Sa g1 (= HR1).</title>
        <authorList>
            <person name="Mavromatis K."/>
            <person name="Chertkov O."/>
            <person name="Lapidus A."/>
            <person name="Nolan M."/>
            <person name="Lucas S."/>
            <person name="Tice H."/>
            <person name="Del Rio T.G."/>
            <person name="Cheng J.F."/>
            <person name="Han C."/>
            <person name="Tapia R."/>
            <person name="Bruce D."/>
            <person name="Goodwin L.A."/>
            <person name="Pitluck S."/>
            <person name="Huntemann M."/>
            <person name="Liolios K."/>
            <person name="Pagani I."/>
            <person name="Ivanova N."/>
            <person name="Mikhailova N."/>
            <person name="Pati A."/>
            <person name="Chen A."/>
            <person name="Palaniappan K."/>
            <person name="Land M."/>
            <person name="Brambilla E.M."/>
            <person name="Rohde M."/>
            <person name="Spring S."/>
            <person name="Goker M."/>
            <person name="Detter J.C."/>
            <person name="Bristow J."/>
            <person name="Eisen J.A."/>
            <person name="Markowitz V."/>
            <person name="Hugenholtz P."/>
            <person name="Kyrpides N.C."/>
            <person name="Klenk H.P."/>
            <person name="Woyke T."/>
        </authorList>
    </citation>
    <scope>NUCLEOTIDE SEQUENCE [LARGE SCALE GENOMIC DNA]</scope>
    <source>
        <strain evidence="4">DSM 2844</strain>
    </source>
</reference>
<protein>
    <submittedName>
        <fullName evidence="3">Alanyl-tRNA synthetase</fullName>
    </submittedName>
</protein>
<evidence type="ECO:0000259" key="2">
    <source>
        <dbReference type="Pfam" id="PF00656"/>
    </source>
</evidence>
<dbReference type="AlphaFoldDB" id="J0P3Y2"/>
<dbReference type="GO" id="GO:0006508">
    <property type="term" value="P:proteolysis"/>
    <property type="evidence" value="ECO:0007669"/>
    <property type="project" value="InterPro"/>
</dbReference>
<evidence type="ECO:0000313" key="4">
    <source>
        <dbReference type="Proteomes" id="UP000005113"/>
    </source>
</evidence>
<dbReference type="Pfam" id="PF00656">
    <property type="entry name" value="Peptidase_C14"/>
    <property type="match status" value="1"/>
</dbReference>
<feature type="domain" description="Peptidase C14 caspase" evidence="2">
    <location>
        <begin position="56"/>
        <end position="438"/>
    </location>
</feature>
<dbReference type="EMBL" id="JH719942">
    <property type="protein sequence ID" value="EJF54564.1"/>
    <property type="molecule type" value="Genomic_DNA"/>
</dbReference>
<feature type="compositionally biased region" description="Polar residues" evidence="1">
    <location>
        <begin position="1"/>
        <end position="13"/>
    </location>
</feature>
<feature type="compositionally biased region" description="Low complexity" evidence="1">
    <location>
        <begin position="336"/>
        <end position="345"/>
    </location>
</feature>
<feature type="compositionally biased region" description="Acidic residues" evidence="1">
    <location>
        <begin position="258"/>
        <end position="270"/>
    </location>
</feature>
<dbReference type="InterPro" id="IPR050452">
    <property type="entry name" value="Metacaspase"/>
</dbReference>
<dbReference type="GO" id="GO:0004812">
    <property type="term" value="F:aminoacyl-tRNA ligase activity"/>
    <property type="evidence" value="ECO:0007669"/>
    <property type="project" value="UniProtKB-KW"/>
</dbReference>
<name>J0P3Y2_9BACT</name>
<dbReference type="Gene3D" id="3.40.50.1460">
    <property type="match status" value="1"/>
</dbReference>
<dbReference type="InterPro" id="IPR011600">
    <property type="entry name" value="Pept_C14_caspase"/>
</dbReference>
<dbReference type="Proteomes" id="UP000005113">
    <property type="component" value="Unassembled WGS sequence"/>
</dbReference>
<dbReference type="GO" id="GO:0004197">
    <property type="term" value="F:cysteine-type endopeptidase activity"/>
    <property type="evidence" value="ECO:0007669"/>
    <property type="project" value="InterPro"/>
</dbReference>
<organism evidence="3 4">
    <name type="scientific">Saprospira grandis DSM 2844</name>
    <dbReference type="NCBI Taxonomy" id="694433"/>
    <lineage>
        <taxon>Bacteria</taxon>
        <taxon>Pseudomonadati</taxon>
        <taxon>Bacteroidota</taxon>
        <taxon>Saprospiria</taxon>
        <taxon>Saprospirales</taxon>
        <taxon>Saprospiraceae</taxon>
        <taxon>Saprospira</taxon>
    </lineage>
</organism>
<keyword evidence="3" id="KW-0436">Ligase</keyword>
<keyword evidence="3" id="KW-0030">Aminoacyl-tRNA synthetase</keyword>
<feature type="region of interest" description="Disordered" evidence="1">
    <location>
        <begin position="247"/>
        <end position="315"/>
    </location>
</feature>
<sequence length="1025" mass="115778">MESGAAQPQTQVFERSEKLQGRADLRATTQPDPPAGRGSPKTINKKSNIPMSQKFHALFIGIDAYNPAVTSLNGCVNDALSMFKYLSRNLDQNKYQFEPQLLLSPSESKKESIAANLKKYQYDFNQVQAPDRNVILSSLKSYTQKVQAGDTFFLFYAGHGSTEKAHPYFKEPTGQLQTLVAADSRSMKNGKKVKDVLDKEIRFLIRQIWQAGQEQIDIVFVQDSCHSAGATRSDLEKKMQELSAVISEEEPVNTTEMSVEEEPEAPDFDFGDGGMDLFDELQEDEQQPTENSSEELLVQTRMVPAEPEQLGQYRKAEEMDFFDEAARSAMKEAEETSSTSRSLGRGSRRSAEPTARGRKKPPFELAYPEGNQIHMSACGKGEYAYEIRHADGQKGGVFTNTLLKILSKYQGDISYHDLFNQAKLSIDGAFEQSPSLYVKGPAGRRYERFLGGQMSKKEGEVNLIYKKESQQWRIDMGAFLGLPVLRQGQSIPLKAYDPARPNLVFDGRITYVMAEASVVEFEQAPPSSTTGLKAFVDPKYSSQQLLLHLPMSNRYEVIVSDSLHPHLTENQAEASYIIELKNGNFRFYPKGQAEAFVEFVYYKKPVFRSLNLGDYIQPQENGPNQDSLWSRLHTAWQQNQSRSSGQAFFKINLGSGNGFFLNESGDSIKVAEQLDLEDLWVPDAMQAQQQIALMLWTLGEKAYLLPEAGFENPFKQQIEASPAANYYRKFIDWNAGPEAPYQVRIYDGRYYICDGKNPEIVLTKGTPNTLDKSAFSVLAQLRSISRWEQLKKLENPHPGVKNMLADYQFSLSFKLQNNWQTLYVRTQDQSPFYYWEDAEGRKVESLKLSYLLAEGGYEKEFMSSMILRQQSSSSASPIFASTLLLGYDYSIICKTPLGSTEFAAYEAQTAKNNQLQVDIGELKTYPPIFDSRQLAVTHKKAKMVYKFLVAYKRFDPSNWLQEGLPLPTDEDYAAASSKTRAVLSRKKGDGAADHLVLSLPIELMAQTDLLKEPLDRPFDDPRNRF</sequence>
<gene>
    <name evidence="3" type="ORF">SapgrDRAFT_2913</name>
</gene>
<feature type="region of interest" description="Disordered" evidence="1">
    <location>
        <begin position="327"/>
        <end position="366"/>
    </location>
</feature>
<feature type="compositionally biased region" description="Basic and acidic residues" evidence="1">
    <location>
        <begin position="14"/>
        <end position="25"/>
    </location>
</feature>
<dbReference type="GO" id="GO:0005737">
    <property type="term" value="C:cytoplasm"/>
    <property type="evidence" value="ECO:0007669"/>
    <property type="project" value="TreeGrafter"/>
</dbReference>
<evidence type="ECO:0000313" key="3">
    <source>
        <dbReference type="EMBL" id="EJF54564.1"/>
    </source>
</evidence>
<evidence type="ECO:0000256" key="1">
    <source>
        <dbReference type="SAM" id="MobiDB-lite"/>
    </source>
</evidence>
<feature type="compositionally biased region" description="Acidic residues" evidence="1">
    <location>
        <begin position="277"/>
        <end position="287"/>
    </location>
</feature>
<accession>J0P3Y2</accession>